<dbReference type="InterPro" id="IPR002645">
    <property type="entry name" value="STAS_dom"/>
</dbReference>
<dbReference type="FunFam" id="3.40.710.10:FF:000005">
    <property type="entry name" value="Glutaminase"/>
    <property type="match status" value="1"/>
</dbReference>
<dbReference type="InterPro" id="IPR015868">
    <property type="entry name" value="Glutaminase"/>
</dbReference>
<dbReference type="Gene3D" id="3.40.710.10">
    <property type="entry name" value="DD-peptidase/beta-lactamase superfamily"/>
    <property type="match status" value="1"/>
</dbReference>
<evidence type="ECO:0000256" key="6">
    <source>
        <dbReference type="ARBA" id="ARBA00070405"/>
    </source>
</evidence>
<dbReference type="SUPFAM" id="SSF52091">
    <property type="entry name" value="SpoIIaa-like"/>
    <property type="match status" value="1"/>
</dbReference>
<dbReference type="Pfam" id="PF01740">
    <property type="entry name" value="STAS"/>
    <property type="match status" value="1"/>
</dbReference>
<dbReference type="STRING" id="1724.GCA_001044175_01753"/>
<name>A0A2A9DNF1_9CORY</name>
<gene>
    <name evidence="7" type="primary">glsA</name>
    <name evidence="9" type="ORF">ATK06_1227</name>
</gene>
<dbReference type="Gene3D" id="3.30.750.24">
    <property type="entry name" value="STAS domain"/>
    <property type="match status" value="2"/>
</dbReference>
<feature type="domain" description="STAS" evidence="8">
    <location>
        <begin position="319"/>
        <end position="405"/>
    </location>
</feature>
<dbReference type="GO" id="GO:0006537">
    <property type="term" value="P:glutamate biosynthetic process"/>
    <property type="evidence" value="ECO:0007669"/>
    <property type="project" value="TreeGrafter"/>
</dbReference>
<evidence type="ECO:0000259" key="8">
    <source>
        <dbReference type="PROSITE" id="PS50801"/>
    </source>
</evidence>
<dbReference type="Proteomes" id="UP000221653">
    <property type="component" value="Unassembled WGS sequence"/>
</dbReference>
<comment type="subunit">
    <text evidence="2 7">Homotetramer.</text>
</comment>
<protein>
    <recommendedName>
        <fullName evidence="6 7">Glutaminase</fullName>
        <ecNumber evidence="3 7">3.5.1.2</ecNumber>
    </recommendedName>
</protein>
<evidence type="ECO:0000256" key="7">
    <source>
        <dbReference type="HAMAP-Rule" id="MF_00313"/>
    </source>
</evidence>
<evidence type="ECO:0000256" key="2">
    <source>
        <dbReference type="ARBA" id="ARBA00011881"/>
    </source>
</evidence>
<feature type="binding site" evidence="7">
    <location>
        <position position="117"/>
    </location>
    <ligand>
        <name>substrate</name>
    </ligand>
</feature>
<dbReference type="InterPro" id="IPR012338">
    <property type="entry name" value="Beta-lactam/transpept-like"/>
</dbReference>
<dbReference type="Pfam" id="PF04960">
    <property type="entry name" value="Glutaminase"/>
    <property type="match status" value="1"/>
</dbReference>
<dbReference type="NCBIfam" id="TIGR03814">
    <property type="entry name" value="Gln_ase"/>
    <property type="match status" value="1"/>
</dbReference>
<dbReference type="NCBIfam" id="NF002134">
    <property type="entry name" value="PRK00971.1-4"/>
    <property type="match status" value="1"/>
</dbReference>
<dbReference type="AlphaFoldDB" id="A0A2A9DNF1"/>
<dbReference type="GO" id="GO:0004359">
    <property type="term" value="F:glutaminase activity"/>
    <property type="evidence" value="ECO:0007669"/>
    <property type="project" value="UniProtKB-UniRule"/>
</dbReference>
<accession>A0A2A9DNF1</accession>
<evidence type="ECO:0000313" key="9">
    <source>
        <dbReference type="EMBL" id="PFG28134.1"/>
    </source>
</evidence>
<dbReference type="PANTHER" id="PTHR12544:SF29">
    <property type="entry name" value="GLUTAMINASE"/>
    <property type="match status" value="1"/>
</dbReference>
<dbReference type="EC" id="3.5.1.2" evidence="3 7"/>
<comment type="caution">
    <text evidence="9">The sequence shown here is derived from an EMBL/GenBank/DDBJ whole genome shotgun (WGS) entry which is preliminary data.</text>
</comment>
<dbReference type="PANTHER" id="PTHR12544">
    <property type="entry name" value="GLUTAMINASE"/>
    <property type="match status" value="1"/>
</dbReference>
<feature type="binding site" evidence="7">
    <location>
        <position position="68"/>
    </location>
    <ligand>
        <name>substrate</name>
    </ligand>
</feature>
<feature type="binding site" evidence="7">
    <location>
        <position position="170"/>
    </location>
    <ligand>
        <name>substrate</name>
    </ligand>
</feature>
<evidence type="ECO:0000256" key="5">
    <source>
        <dbReference type="ARBA" id="ARBA00049534"/>
    </source>
</evidence>
<organism evidence="9 10">
    <name type="scientific">Corynebacterium renale</name>
    <dbReference type="NCBI Taxonomy" id="1724"/>
    <lineage>
        <taxon>Bacteria</taxon>
        <taxon>Bacillati</taxon>
        <taxon>Actinomycetota</taxon>
        <taxon>Actinomycetes</taxon>
        <taxon>Mycobacteriales</taxon>
        <taxon>Corynebacteriaceae</taxon>
        <taxon>Corynebacterium</taxon>
    </lineage>
</organism>
<feature type="binding site" evidence="7">
    <location>
        <position position="264"/>
    </location>
    <ligand>
        <name>substrate</name>
    </ligand>
</feature>
<evidence type="ECO:0000256" key="4">
    <source>
        <dbReference type="ARBA" id="ARBA00022801"/>
    </source>
</evidence>
<dbReference type="EMBL" id="PDJF01000001">
    <property type="protein sequence ID" value="PFG28134.1"/>
    <property type="molecule type" value="Genomic_DNA"/>
</dbReference>
<dbReference type="PROSITE" id="PS50801">
    <property type="entry name" value="STAS"/>
    <property type="match status" value="1"/>
</dbReference>
<dbReference type="HAMAP" id="MF_00313">
    <property type="entry name" value="Glutaminase"/>
    <property type="match status" value="1"/>
</dbReference>
<comment type="similarity">
    <text evidence="1 7">Belongs to the glutaminase family.</text>
</comment>
<evidence type="ECO:0000256" key="3">
    <source>
        <dbReference type="ARBA" id="ARBA00012918"/>
    </source>
</evidence>
<sequence length="425" mass="46321">MTEHIANPIPAYLRRLLEEVRDQDGGEVADYIDELAAADPSKLGIALTTVSGHTYSAGDCDDEFSIQSISKPFVYALALQEHGLDAVHEIVGLEPSGEKFNELSLDQDKRPMNPMINAGAIVVNQLINGPDSTVEDRVDIIVDLFSRLAGRQLRMDADLSYSELKGADRNLSLAHMLRSYGMISDQAHDAVLSYTMQCSIMVTARDLAAMTATLGNGGVNPLTGEVVLDAEACRLAMSVMSSSGMYDGAGRWMARVGIPAKSGVAGGLIGTLPGQLGIATFSPRLDPQGNSVRGLKIFEKFSEEMGLHLMNPHRMGVHAVRSMQQYDDTMIITLQGTINFSAAEQILYRISQHDFTASKLVLDVTRVITVDDISRHFLASTLLKMRKAGLEISLYDPEDQLHDLVLSDEYHVPVISAEQRKAAED</sequence>
<reference evidence="9 10" key="1">
    <citation type="submission" date="2017-10" db="EMBL/GenBank/DDBJ databases">
        <title>Sequencing the genomes of 1000 actinobacteria strains.</title>
        <authorList>
            <person name="Klenk H.-P."/>
        </authorList>
    </citation>
    <scope>NUCLEOTIDE SEQUENCE [LARGE SCALE GENOMIC DNA]</scope>
    <source>
        <strain evidence="9 10">DSM 20688</strain>
    </source>
</reference>
<dbReference type="GO" id="GO:0006543">
    <property type="term" value="P:L-glutamine catabolic process"/>
    <property type="evidence" value="ECO:0007669"/>
    <property type="project" value="TreeGrafter"/>
</dbReference>
<keyword evidence="7" id="KW-0007">Acetylation</keyword>
<keyword evidence="4 7" id="KW-0378">Hydrolase</keyword>
<proteinExistence type="inferred from homology"/>
<feature type="binding site" evidence="7">
    <location>
        <position position="246"/>
    </location>
    <ligand>
        <name>substrate</name>
    </ligand>
</feature>
<feature type="binding site" evidence="7">
    <location>
        <position position="163"/>
    </location>
    <ligand>
        <name>substrate</name>
    </ligand>
</feature>
<feature type="binding site" evidence="7">
    <location>
        <position position="194"/>
    </location>
    <ligand>
        <name>substrate</name>
    </ligand>
</feature>
<keyword evidence="10" id="KW-1185">Reference proteome</keyword>
<dbReference type="SUPFAM" id="SSF56601">
    <property type="entry name" value="beta-lactamase/transpeptidase-like"/>
    <property type="match status" value="1"/>
</dbReference>
<comment type="catalytic activity">
    <reaction evidence="5 7">
        <text>L-glutamine + H2O = L-glutamate + NH4(+)</text>
        <dbReference type="Rhea" id="RHEA:15889"/>
        <dbReference type="ChEBI" id="CHEBI:15377"/>
        <dbReference type="ChEBI" id="CHEBI:28938"/>
        <dbReference type="ChEBI" id="CHEBI:29985"/>
        <dbReference type="ChEBI" id="CHEBI:58359"/>
        <dbReference type="EC" id="3.5.1.2"/>
    </reaction>
</comment>
<evidence type="ECO:0000256" key="1">
    <source>
        <dbReference type="ARBA" id="ARBA00011076"/>
    </source>
</evidence>
<dbReference type="InterPro" id="IPR036513">
    <property type="entry name" value="STAS_dom_sf"/>
</dbReference>
<evidence type="ECO:0000313" key="10">
    <source>
        <dbReference type="Proteomes" id="UP000221653"/>
    </source>
</evidence>